<accession>A0A1X7VS93</accession>
<dbReference type="InParanoid" id="A0A1X7VS93"/>
<feature type="compositionally biased region" description="Polar residues" evidence="1">
    <location>
        <begin position="42"/>
        <end position="51"/>
    </location>
</feature>
<dbReference type="AlphaFoldDB" id="A0A1X7VS93"/>
<dbReference type="EnsemblMetazoa" id="Aqu2.1.42967_001">
    <property type="protein sequence ID" value="Aqu2.1.42967_001"/>
    <property type="gene ID" value="Aqu2.1.42967"/>
</dbReference>
<reference evidence="2" key="1">
    <citation type="submission" date="2017-05" db="UniProtKB">
        <authorList>
            <consortium name="EnsemblMetazoa"/>
        </authorList>
    </citation>
    <scope>IDENTIFICATION</scope>
</reference>
<evidence type="ECO:0000313" key="2">
    <source>
        <dbReference type="EnsemblMetazoa" id="Aqu2.1.42967_001"/>
    </source>
</evidence>
<name>A0A1X7VS93_AMPQE</name>
<evidence type="ECO:0000256" key="1">
    <source>
        <dbReference type="SAM" id="MobiDB-lite"/>
    </source>
</evidence>
<sequence length="85" mass="8714">LIQTGTNRGDIWIKDESLFVNGTLFGSVKNLSFTCVNSDLSASSSTAVGSITPNPPSSNPTRHVSISPAPPPGDDESLVNAGPSS</sequence>
<organism evidence="2">
    <name type="scientific">Amphimedon queenslandica</name>
    <name type="common">Sponge</name>
    <dbReference type="NCBI Taxonomy" id="400682"/>
    <lineage>
        <taxon>Eukaryota</taxon>
        <taxon>Metazoa</taxon>
        <taxon>Porifera</taxon>
        <taxon>Demospongiae</taxon>
        <taxon>Heteroscleromorpha</taxon>
        <taxon>Haplosclerida</taxon>
        <taxon>Niphatidae</taxon>
        <taxon>Amphimedon</taxon>
    </lineage>
</organism>
<protein>
    <submittedName>
        <fullName evidence="2">Uncharacterized protein</fullName>
    </submittedName>
</protein>
<proteinExistence type="predicted"/>
<feature type="region of interest" description="Disordered" evidence="1">
    <location>
        <begin position="42"/>
        <end position="85"/>
    </location>
</feature>